<evidence type="ECO:0000259" key="3">
    <source>
        <dbReference type="PROSITE" id="PS50977"/>
    </source>
</evidence>
<evidence type="ECO:0000313" key="5">
    <source>
        <dbReference type="Proteomes" id="UP000190395"/>
    </source>
</evidence>
<gene>
    <name evidence="4" type="ORF">SAMN02745152_01094</name>
</gene>
<dbReference type="PANTHER" id="PTHR43479">
    <property type="entry name" value="ACREF/ENVCD OPERON REPRESSOR-RELATED"/>
    <property type="match status" value="1"/>
</dbReference>
<dbReference type="InterPro" id="IPR009057">
    <property type="entry name" value="Homeodomain-like_sf"/>
</dbReference>
<accession>A0A1T4N425</accession>
<sequence length="407" mass="47125">MVQKTSTKQLILDAAFSFYKQPCFKDFSMSQLAAKVGISKTAIYRHFKNKDAVVENMKKQFFDIFYAQLSTIQNKNLDSKTFNEKIIKIISFFAENSQYINYFIILHAQIKDFEKKVCDELRSKGLEDGIAKFYQKNKPARYSRIYFCAVTILYFIKLREKSIICGKKTDSIGDFSRKMVNFIQKGIVGTIGESSQTSKISKERFAQLDEICKINEEDLPEEDKIFTAFSTVITKYGINNVTVEHIADELNMAKSSLYFYFENKNKMLLHLVAKEFSLLGTICEENCAEAKTYTEFIYINMKTEISYFSARPSILALCSWLLQNGAERTVDDEKEFLGPNNVWEKRMSEIAKKIDLGFSIRPEHITVWSGLLPVSLTILKIKHKFSDEETNQALNYMFDFLMYGAKF</sequence>
<proteinExistence type="predicted"/>
<dbReference type="STRING" id="225004.SAMN02745152_01094"/>
<dbReference type="RefSeq" id="WP_078930848.1">
    <property type="nucleotide sequence ID" value="NZ_FUXC01000005.1"/>
</dbReference>
<evidence type="ECO:0000256" key="2">
    <source>
        <dbReference type="PROSITE-ProRule" id="PRU00335"/>
    </source>
</evidence>
<dbReference type="Proteomes" id="UP000190395">
    <property type="component" value="Unassembled WGS sequence"/>
</dbReference>
<dbReference type="Pfam" id="PF00440">
    <property type="entry name" value="TetR_N"/>
    <property type="match status" value="2"/>
</dbReference>
<evidence type="ECO:0000256" key="1">
    <source>
        <dbReference type="ARBA" id="ARBA00023125"/>
    </source>
</evidence>
<name>A0A1T4N425_9SPIR</name>
<feature type="domain" description="HTH tetR-type" evidence="3">
    <location>
        <begin position="5"/>
        <end position="65"/>
    </location>
</feature>
<dbReference type="SUPFAM" id="SSF46689">
    <property type="entry name" value="Homeodomain-like"/>
    <property type="match status" value="2"/>
</dbReference>
<organism evidence="4 5">
    <name type="scientific">Treponema berlinense</name>
    <dbReference type="NCBI Taxonomy" id="225004"/>
    <lineage>
        <taxon>Bacteria</taxon>
        <taxon>Pseudomonadati</taxon>
        <taxon>Spirochaetota</taxon>
        <taxon>Spirochaetia</taxon>
        <taxon>Spirochaetales</taxon>
        <taxon>Treponemataceae</taxon>
        <taxon>Treponema</taxon>
    </lineage>
</organism>
<dbReference type="PROSITE" id="PS50977">
    <property type="entry name" value="HTH_TETR_2"/>
    <property type="match status" value="2"/>
</dbReference>
<protein>
    <submittedName>
        <fullName evidence="4">Transcriptional regulator, TetR family</fullName>
    </submittedName>
</protein>
<dbReference type="OrthoDB" id="355942at2"/>
<dbReference type="AlphaFoldDB" id="A0A1T4N425"/>
<dbReference type="Gene3D" id="1.10.357.10">
    <property type="entry name" value="Tetracycline Repressor, domain 2"/>
    <property type="match status" value="2"/>
</dbReference>
<dbReference type="GO" id="GO:0003677">
    <property type="term" value="F:DNA binding"/>
    <property type="evidence" value="ECO:0007669"/>
    <property type="project" value="UniProtKB-UniRule"/>
</dbReference>
<dbReference type="PRINTS" id="PR00455">
    <property type="entry name" value="HTHTETR"/>
</dbReference>
<evidence type="ECO:0000313" key="4">
    <source>
        <dbReference type="EMBL" id="SJZ73817.1"/>
    </source>
</evidence>
<dbReference type="InterPro" id="IPR001647">
    <property type="entry name" value="HTH_TetR"/>
</dbReference>
<keyword evidence="1 2" id="KW-0238">DNA-binding</keyword>
<reference evidence="4 5" key="1">
    <citation type="submission" date="2017-02" db="EMBL/GenBank/DDBJ databases">
        <authorList>
            <person name="Peterson S.W."/>
        </authorList>
    </citation>
    <scope>NUCLEOTIDE SEQUENCE [LARGE SCALE GENOMIC DNA]</scope>
    <source>
        <strain evidence="4 5">ATCC BAA-909</strain>
    </source>
</reference>
<feature type="domain" description="HTH tetR-type" evidence="3">
    <location>
        <begin position="219"/>
        <end position="279"/>
    </location>
</feature>
<dbReference type="PANTHER" id="PTHR43479:SF11">
    <property type="entry name" value="ACREF_ENVCD OPERON REPRESSOR-RELATED"/>
    <property type="match status" value="1"/>
</dbReference>
<dbReference type="GeneID" id="303367344"/>
<dbReference type="InterPro" id="IPR050624">
    <property type="entry name" value="HTH-type_Tx_Regulator"/>
</dbReference>
<keyword evidence="5" id="KW-1185">Reference proteome</keyword>
<feature type="DNA-binding region" description="H-T-H motif" evidence="2">
    <location>
        <begin position="28"/>
        <end position="47"/>
    </location>
</feature>
<feature type="DNA-binding region" description="H-T-H motif" evidence="2">
    <location>
        <begin position="242"/>
        <end position="261"/>
    </location>
</feature>
<dbReference type="EMBL" id="FUXC01000005">
    <property type="protein sequence ID" value="SJZ73817.1"/>
    <property type="molecule type" value="Genomic_DNA"/>
</dbReference>